<dbReference type="Pfam" id="PF04542">
    <property type="entry name" value="Sigma70_r2"/>
    <property type="match status" value="1"/>
</dbReference>
<dbReference type="RefSeq" id="WP_187301562.1">
    <property type="nucleotide sequence ID" value="NZ_JACRYT010000001.1"/>
</dbReference>
<keyword evidence="4" id="KW-0238">DNA-binding</keyword>
<dbReference type="GO" id="GO:0016987">
    <property type="term" value="F:sigma factor activity"/>
    <property type="evidence" value="ECO:0007669"/>
    <property type="project" value="UniProtKB-KW"/>
</dbReference>
<dbReference type="InterPro" id="IPR036388">
    <property type="entry name" value="WH-like_DNA-bd_sf"/>
</dbReference>
<organism evidence="9 10">
    <name type="scientific">Zhenpiania hominis</name>
    <dbReference type="NCBI Taxonomy" id="2763644"/>
    <lineage>
        <taxon>Bacteria</taxon>
        <taxon>Bacillati</taxon>
        <taxon>Bacillota</taxon>
        <taxon>Clostridia</taxon>
        <taxon>Peptostreptococcales</taxon>
        <taxon>Anaerovoracaceae</taxon>
        <taxon>Zhenpiania</taxon>
    </lineage>
</organism>
<protein>
    <submittedName>
        <fullName evidence="9">Sigma-70 family RNA polymerase sigma factor</fullName>
    </submittedName>
</protein>
<dbReference type="InterPro" id="IPR013325">
    <property type="entry name" value="RNA_pol_sigma_r2"/>
</dbReference>
<reference evidence="9" key="1">
    <citation type="submission" date="2020-08" db="EMBL/GenBank/DDBJ databases">
        <title>Genome public.</title>
        <authorList>
            <person name="Liu C."/>
            <person name="Sun Q."/>
        </authorList>
    </citation>
    <scope>NUCLEOTIDE SEQUENCE</scope>
    <source>
        <strain evidence="9">BX12</strain>
    </source>
</reference>
<dbReference type="Gene3D" id="1.10.1740.10">
    <property type="match status" value="1"/>
</dbReference>
<dbReference type="PANTHER" id="PTHR43133:SF8">
    <property type="entry name" value="RNA POLYMERASE SIGMA FACTOR HI_1459-RELATED"/>
    <property type="match status" value="1"/>
</dbReference>
<evidence type="ECO:0000259" key="8">
    <source>
        <dbReference type="Pfam" id="PF08281"/>
    </source>
</evidence>
<evidence type="ECO:0000259" key="7">
    <source>
        <dbReference type="Pfam" id="PF04542"/>
    </source>
</evidence>
<evidence type="ECO:0000256" key="2">
    <source>
        <dbReference type="ARBA" id="ARBA00023015"/>
    </source>
</evidence>
<evidence type="ECO:0000313" key="10">
    <source>
        <dbReference type="Proteomes" id="UP000602647"/>
    </source>
</evidence>
<keyword evidence="10" id="KW-1185">Reference proteome</keyword>
<dbReference type="InterPro" id="IPR007627">
    <property type="entry name" value="RNA_pol_sigma70_r2"/>
</dbReference>
<comment type="caution">
    <text evidence="9">The sequence shown here is derived from an EMBL/GenBank/DDBJ whole genome shotgun (WGS) entry which is preliminary data.</text>
</comment>
<comment type="similarity">
    <text evidence="1">Belongs to the sigma-70 factor family. ECF subfamily.</text>
</comment>
<dbReference type="Proteomes" id="UP000602647">
    <property type="component" value="Unassembled WGS sequence"/>
</dbReference>
<evidence type="ECO:0000256" key="1">
    <source>
        <dbReference type="ARBA" id="ARBA00010641"/>
    </source>
</evidence>
<evidence type="ECO:0000256" key="6">
    <source>
        <dbReference type="SAM" id="Coils"/>
    </source>
</evidence>
<keyword evidence="6" id="KW-0175">Coiled coil</keyword>
<dbReference type="SUPFAM" id="SSF88659">
    <property type="entry name" value="Sigma3 and sigma4 domains of RNA polymerase sigma factors"/>
    <property type="match status" value="1"/>
</dbReference>
<dbReference type="SUPFAM" id="SSF88946">
    <property type="entry name" value="Sigma2 domain of RNA polymerase sigma factors"/>
    <property type="match status" value="1"/>
</dbReference>
<evidence type="ECO:0000313" key="9">
    <source>
        <dbReference type="EMBL" id="MBC6678365.1"/>
    </source>
</evidence>
<feature type="domain" description="RNA polymerase sigma-70 region 2" evidence="7">
    <location>
        <begin position="17"/>
        <end position="81"/>
    </location>
</feature>
<dbReference type="NCBIfam" id="TIGR02937">
    <property type="entry name" value="sigma70-ECF"/>
    <property type="match status" value="1"/>
</dbReference>
<keyword evidence="5" id="KW-0804">Transcription</keyword>
<dbReference type="InterPro" id="IPR014284">
    <property type="entry name" value="RNA_pol_sigma-70_dom"/>
</dbReference>
<dbReference type="InterPro" id="IPR013324">
    <property type="entry name" value="RNA_pol_sigma_r3/r4-like"/>
</dbReference>
<sequence>MKPKKGQNQEKNRIETMYQEYFTSLMVIACSYTHDRTEAEDLVQDVFVKALLSYRAGGSFLYWANRVLRNDFYNLVKKKRRIAEEPFDLLRLQSQDDLLSDYIQNEERARLAAMISMLPMKYRQVMIDSVYLQLENREIAAAYSISEENVRQIKSRARKMLIKMKEEEDERDGKRKET</sequence>
<dbReference type="EMBL" id="JACRYT010000001">
    <property type="protein sequence ID" value="MBC6678365.1"/>
    <property type="molecule type" value="Genomic_DNA"/>
</dbReference>
<name>A0A923NKN2_9FIRM</name>
<proteinExistence type="inferred from homology"/>
<dbReference type="AlphaFoldDB" id="A0A923NKN2"/>
<feature type="coiled-coil region" evidence="6">
    <location>
        <begin position="150"/>
        <end position="177"/>
    </location>
</feature>
<dbReference type="InterPro" id="IPR039425">
    <property type="entry name" value="RNA_pol_sigma-70-like"/>
</dbReference>
<evidence type="ECO:0000256" key="3">
    <source>
        <dbReference type="ARBA" id="ARBA00023082"/>
    </source>
</evidence>
<evidence type="ECO:0000256" key="5">
    <source>
        <dbReference type="ARBA" id="ARBA00023163"/>
    </source>
</evidence>
<feature type="domain" description="RNA polymerase sigma factor 70 region 4 type 2" evidence="8">
    <location>
        <begin position="109"/>
        <end position="161"/>
    </location>
</feature>
<keyword evidence="3" id="KW-0731">Sigma factor</keyword>
<dbReference type="GO" id="GO:0006352">
    <property type="term" value="P:DNA-templated transcription initiation"/>
    <property type="evidence" value="ECO:0007669"/>
    <property type="project" value="InterPro"/>
</dbReference>
<dbReference type="GO" id="GO:0003677">
    <property type="term" value="F:DNA binding"/>
    <property type="evidence" value="ECO:0007669"/>
    <property type="project" value="UniProtKB-KW"/>
</dbReference>
<evidence type="ECO:0000256" key="4">
    <source>
        <dbReference type="ARBA" id="ARBA00023125"/>
    </source>
</evidence>
<accession>A0A923NKN2</accession>
<dbReference type="Gene3D" id="1.10.10.10">
    <property type="entry name" value="Winged helix-like DNA-binding domain superfamily/Winged helix DNA-binding domain"/>
    <property type="match status" value="1"/>
</dbReference>
<dbReference type="Pfam" id="PF08281">
    <property type="entry name" value="Sigma70_r4_2"/>
    <property type="match status" value="1"/>
</dbReference>
<gene>
    <name evidence="9" type="ORF">H9L42_00775</name>
</gene>
<dbReference type="InterPro" id="IPR013249">
    <property type="entry name" value="RNA_pol_sigma70_r4_t2"/>
</dbReference>
<keyword evidence="2" id="KW-0805">Transcription regulation</keyword>
<dbReference type="PANTHER" id="PTHR43133">
    <property type="entry name" value="RNA POLYMERASE ECF-TYPE SIGMA FACTO"/>
    <property type="match status" value="1"/>
</dbReference>